<organism evidence="1 2">
    <name type="scientific">Zootermopsis nevadensis</name>
    <name type="common">Dampwood termite</name>
    <dbReference type="NCBI Taxonomy" id="136037"/>
    <lineage>
        <taxon>Eukaryota</taxon>
        <taxon>Metazoa</taxon>
        <taxon>Ecdysozoa</taxon>
        <taxon>Arthropoda</taxon>
        <taxon>Hexapoda</taxon>
        <taxon>Insecta</taxon>
        <taxon>Pterygota</taxon>
        <taxon>Neoptera</taxon>
        <taxon>Polyneoptera</taxon>
        <taxon>Dictyoptera</taxon>
        <taxon>Blattodea</taxon>
        <taxon>Blattoidea</taxon>
        <taxon>Termitoidae</taxon>
        <taxon>Termopsidae</taxon>
        <taxon>Zootermopsis</taxon>
    </lineage>
</organism>
<sequence length="197" mass="21785">MQFSVPPCLKLTRSECVLDPSSSVYIQTYFTVPSSAYYSFGSVVLIRVSTVKNTRMQVYSRKSCHQPRGASFELRQGQEEGNSMLSDVFPARVKGKVFLLNSFRPEACLCLCVLGGCAVAGLWPLRARGVDEATVMMPTVRLQATVVLSSVTSSSSGIYPSVPPHLPNRRVKENHFEASPTEITCIVYLFRSELVLH</sequence>
<accession>A0A067QID1</accession>
<evidence type="ECO:0000313" key="2">
    <source>
        <dbReference type="Proteomes" id="UP000027135"/>
    </source>
</evidence>
<dbReference type="InParanoid" id="A0A067QID1"/>
<name>A0A067QID1_ZOONE</name>
<proteinExistence type="predicted"/>
<dbReference type="AlphaFoldDB" id="A0A067QID1"/>
<evidence type="ECO:0000313" key="1">
    <source>
        <dbReference type="EMBL" id="KDR08379.1"/>
    </source>
</evidence>
<dbReference type="Proteomes" id="UP000027135">
    <property type="component" value="Unassembled WGS sequence"/>
</dbReference>
<gene>
    <name evidence="1" type="ORF">L798_00791</name>
</gene>
<reference evidence="1 2" key="1">
    <citation type="journal article" date="2014" name="Nat. Commun.">
        <title>Molecular traces of alternative social organization in a termite genome.</title>
        <authorList>
            <person name="Terrapon N."/>
            <person name="Li C."/>
            <person name="Robertson H.M."/>
            <person name="Ji L."/>
            <person name="Meng X."/>
            <person name="Booth W."/>
            <person name="Chen Z."/>
            <person name="Childers C.P."/>
            <person name="Glastad K.M."/>
            <person name="Gokhale K."/>
            <person name="Gowin J."/>
            <person name="Gronenberg W."/>
            <person name="Hermansen R.A."/>
            <person name="Hu H."/>
            <person name="Hunt B.G."/>
            <person name="Huylmans A.K."/>
            <person name="Khalil S.M."/>
            <person name="Mitchell R.D."/>
            <person name="Munoz-Torres M.C."/>
            <person name="Mustard J.A."/>
            <person name="Pan H."/>
            <person name="Reese J.T."/>
            <person name="Scharf M.E."/>
            <person name="Sun F."/>
            <person name="Vogel H."/>
            <person name="Xiao J."/>
            <person name="Yang W."/>
            <person name="Yang Z."/>
            <person name="Yang Z."/>
            <person name="Zhou J."/>
            <person name="Zhu J."/>
            <person name="Brent C.S."/>
            <person name="Elsik C.G."/>
            <person name="Goodisman M.A."/>
            <person name="Liberles D.A."/>
            <person name="Roe R.M."/>
            <person name="Vargo E.L."/>
            <person name="Vilcinskas A."/>
            <person name="Wang J."/>
            <person name="Bornberg-Bauer E."/>
            <person name="Korb J."/>
            <person name="Zhang G."/>
            <person name="Liebig J."/>
        </authorList>
    </citation>
    <scope>NUCLEOTIDE SEQUENCE [LARGE SCALE GENOMIC DNA]</scope>
    <source>
        <tissue evidence="1">Whole organism</tissue>
    </source>
</reference>
<dbReference type="EMBL" id="KK853332">
    <property type="protein sequence ID" value="KDR08379.1"/>
    <property type="molecule type" value="Genomic_DNA"/>
</dbReference>
<keyword evidence="2" id="KW-1185">Reference proteome</keyword>
<protein>
    <submittedName>
        <fullName evidence="1">Uncharacterized protein</fullName>
    </submittedName>
</protein>